<dbReference type="Gene3D" id="1.10.1580.10">
    <property type="match status" value="1"/>
</dbReference>
<evidence type="ECO:0000313" key="4">
    <source>
        <dbReference type="EMBL" id="OWZ20732.1"/>
    </source>
</evidence>
<dbReference type="Proteomes" id="UP000198211">
    <property type="component" value="Unassembled WGS sequence"/>
</dbReference>
<dbReference type="EMBL" id="NBNE01000295">
    <property type="protein sequence ID" value="OWZ20732.1"/>
    <property type="molecule type" value="Genomic_DNA"/>
</dbReference>
<evidence type="ECO:0000256" key="1">
    <source>
        <dbReference type="ARBA" id="ARBA00022741"/>
    </source>
</evidence>
<dbReference type="PANTHER" id="PTHR11089:SF9">
    <property type="entry name" value="NUCLEOLAR GTP-BINDING PROTEIN 2"/>
    <property type="match status" value="1"/>
</dbReference>
<dbReference type="AlphaFoldDB" id="A0A225WSY5"/>
<evidence type="ECO:0000313" key="5">
    <source>
        <dbReference type="Proteomes" id="UP000198211"/>
    </source>
</evidence>
<keyword evidence="1" id="KW-0547">Nucleotide-binding</keyword>
<gene>
    <name evidence="4" type="ORF">PHMEG_0004827</name>
</gene>
<keyword evidence="2" id="KW-0342">GTP-binding</keyword>
<keyword evidence="5" id="KW-1185">Reference proteome</keyword>
<reference evidence="5" key="1">
    <citation type="submission" date="2017-03" db="EMBL/GenBank/DDBJ databases">
        <title>Phytopthora megakarya and P. palmivora, two closely related causual agents of cacao black pod achieved similar genome size and gene model numbers by different mechanisms.</title>
        <authorList>
            <person name="Ali S."/>
            <person name="Shao J."/>
            <person name="Larry D.J."/>
            <person name="Kronmiller B."/>
            <person name="Shen D."/>
            <person name="Strem M.D."/>
            <person name="Melnick R.L."/>
            <person name="Guiltinan M.J."/>
            <person name="Tyler B.M."/>
            <person name="Meinhardt L.W."/>
            <person name="Bailey B.A."/>
        </authorList>
    </citation>
    <scope>NUCLEOTIDE SEQUENCE [LARGE SCALE GENOMIC DNA]</scope>
    <source>
        <strain evidence="5">zdho120</strain>
    </source>
</reference>
<evidence type="ECO:0000256" key="2">
    <source>
        <dbReference type="ARBA" id="ARBA00023134"/>
    </source>
</evidence>
<comment type="caution">
    <text evidence="4">The sequence shown here is derived from an EMBL/GenBank/DDBJ whole genome shotgun (WGS) entry which is preliminary data.</text>
</comment>
<dbReference type="OrthoDB" id="444945at2759"/>
<organism evidence="4 5">
    <name type="scientific">Phytophthora megakarya</name>
    <dbReference type="NCBI Taxonomy" id="4795"/>
    <lineage>
        <taxon>Eukaryota</taxon>
        <taxon>Sar</taxon>
        <taxon>Stramenopiles</taxon>
        <taxon>Oomycota</taxon>
        <taxon>Peronosporomycetes</taxon>
        <taxon>Peronosporales</taxon>
        <taxon>Peronosporaceae</taxon>
        <taxon>Phytophthora</taxon>
    </lineage>
</organism>
<dbReference type="GO" id="GO:0005730">
    <property type="term" value="C:nucleolus"/>
    <property type="evidence" value="ECO:0007669"/>
    <property type="project" value="TreeGrafter"/>
</dbReference>
<dbReference type="PANTHER" id="PTHR11089">
    <property type="entry name" value="GTP-BINDING PROTEIN-RELATED"/>
    <property type="match status" value="1"/>
</dbReference>
<sequence>MGFGRSLSGLSRVEMRLLLRGGVKKESIVNVYGIDEWNDEWDFLEKLANKCAKLLQKGEPDFNNVAVQMINDYQRGKLPWFIAPPMRAEELTALEQKGDDAPLNDAEAGEEEKGEVEKNEGEEKTDDSPEDDTQK</sequence>
<accession>A0A225WSY5</accession>
<feature type="compositionally biased region" description="Acidic residues" evidence="3">
    <location>
        <begin position="123"/>
        <end position="135"/>
    </location>
</feature>
<evidence type="ECO:0000256" key="3">
    <source>
        <dbReference type="SAM" id="MobiDB-lite"/>
    </source>
</evidence>
<dbReference type="InterPro" id="IPR050755">
    <property type="entry name" value="TRAFAC_YlqF/YawG_RiboMat"/>
</dbReference>
<proteinExistence type="predicted"/>
<dbReference type="STRING" id="4795.A0A225WSY5"/>
<dbReference type="InterPro" id="IPR023179">
    <property type="entry name" value="GTP-bd_ortho_bundle_sf"/>
</dbReference>
<protein>
    <submittedName>
        <fullName evidence="4">Nucleolar GTP-binding protein 2</fullName>
    </submittedName>
</protein>
<name>A0A225WSY5_9STRA</name>
<feature type="region of interest" description="Disordered" evidence="3">
    <location>
        <begin position="91"/>
        <end position="135"/>
    </location>
</feature>
<dbReference type="GO" id="GO:0005525">
    <property type="term" value="F:GTP binding"/>
    <property type="evidence" value="ECO:0007669"/>
    <property type="project" value="UniProtKB-KW"/>
</dbReference>